<name>A0ABP0G1S9_CLALP</name>
<proteinExistence type="predicted"/>
<dbReference type="EMBL" id="CAWYQH010000098">
    <property type="protein sequence ID" value="CAK8684843.1"/>
    <property type="molecule type" value="Genomic_DNA"/>
</dbReference>
<dbReference type="Proteomes" id="UP001642483">
    <property type="component" value="Unassembled WGS sequence"/>
</dbReference>
<feature type="compositionally biased region" description="Polar residues" evidence="1">
    <location>
        <begin position="29"/>
        <end position="43"/>
    </location>
</feature>
<accession>A0ABP0G1S9</accession>
<comment type="caution">
    <text evidence="2">The sequence shown here is derived from an EMBL/GenBank/DDBJ whole genome shotgun (WGS) entry which is preliminary data.</text>
</comment>
<gene>
    <name evidence="2" type="ORF">CVLEPA_LOCUS15953</name>
</gene>
<evidence type="ECO:0000313" key="2">
    <source>
        <dbReference type="EMBL" id="CAK8684843.1"/>
    </source>
</evidence>
<evidence type="ECO:0000256" key="1">
    <source>
        <dbReference type="SAM" id="MobiDB-lite"/>
    </source>
</evidence>
<keyword evidence="3" id="KW-1185">Reference proteome</keyword>
<protein>
    <submittedName>
        <fullName evidence="2">Uncharacterized protein</fullName>
    </submittedName>
</protein>
<evidence type="ECO:0000313" key="3">
    <source>
        <dbReference type="Proteomes" id="UP001642483"/>
    </source>
</evidence>
<reference evidence="2 3" key="1">
    <citation type="submission" date="2024-02" db="EMBL/GenBank/DDBJ databases">
        <authorList>
            <person name="Daric V."/>
            <person name="Darras S."/>
        </authorList>
    </citation>
    <scope>NUCLEOTIDE SEQUENCE [LARGE SCALE GENOMIC DNA]</scope>
</reference>
<feature type="region of interest" description="Disordered" evidence="1">
    <location>
        <begin position="1"/>
        <end position="67"/>
    </location>
</feature>
<organism evidence="2 3">
    <name type="scientific">Clavelina lepadiformis</name>
    <name type="common">Light-bulb sea squirt</name>
    <name type="synonym">Ascidia lepadiformis</name>
    <dbReference type="NCBI Taxonomy" id="159417"/>
    <lineage>
        <taxon>Eukaryota</taxon>
        <taxon>Metazoa</taxon>
        <taxon>Chordata</taxon>
        <taxon>Tunicata</taxon>
        <taxon>Ascidiacea</taxon>
        <taxon>Aplousobranchia</taxon>
        <taxon>Clavelinidae</taxon>
        <taxon>Clavelina</taxon>
    </lineage>
</organism>
<sequence length="67" mass="7293">MNDAEFDTADGLSAVSNSNQTLDAARTSLPANENNGNGPSEVSNLVERTMQQDQQRMLTPMPTDHEE</sequence>